<dbReference type="InterPro" id="IPR006016">
    <property type="entry name" value="UspA"/>
</dbReference>
<dbReference type="OrthoDB" id="654677at2759"/>
<dbReference type="FunFam" id="1.10.510.10:FF:000095">
    <property type="entry name" value="protein STRUBBELIG-RECEPTOR FAMILY 8"/>
    <property type="match status" value="1"/>
</dbReference>
<dbReference type="GO" id="GO:0004672">
    <property type="term" value="F:protein kinase activity"/>
    <property type="evidence" value="ECO:0000318"/>
    <property type="project" value="GO_Central"/>
</dbReference>
<dbReference type="PROSITE" id="PS50011">
    <property type="entry name" value="PROTEIN_KINASE_DOM"/>
    <property type="match status" value="1"/>
</dbReference>
<comment type="caution">
    <text evidence="8">The sequence shown here is derived from an EMBL/GenBank/DDBJ whole genome shotgun (WGS) entry which is preliminary data.</text>
</comment>
<dbReference type="PANTHER" id="PTHR47987">
    <property type="entry name" value="OS08G0249100 PROTEIN"/>
    <property type="match status" value="1"/>
</dbReference>
<dbReference type="SMART" id="SM00220">
    <property type="entry name" value="S_TKc"/>
    <property type="match status" value="1"/>
</dbReference>
<keyword evidence="1" id="KW-0808">Transferase</keyword>
<feature type="domain" description="Protein kinase" evidence="7">
    <location>
        <begin position="405"/>
        <end position="694"/>
    </location>
</feature>
<keyword evidence="9" id="KW-1185">Reference proteome</keyword>
<evidence type="ECO:0000256" key="2">
    <source>
        <dbReference type="ARBA" id="ARBA00022741"/>
    </source>
</evidence>
<evidence type="ECO:0000256" key="4">
    <source>
        <dbReference type="ARBA" id="ARBA00022840"/>
    </source>
</evidence>
<dbReference type="CDD" id="cd00293">
    <property type="entry name" value="USP-like"/>
    <property type="match status" value="1"/>
</dbReference>
<dbReference type="InterPro" id="IPR008271">
    <property type="entry name" value="Ser/Thr_kinase_AS"/>
</dbReference>
<dbReference type="InterPro" id="IPR046958">
    <property type="entry name" value="RBK1/2/STUNTED"/>
</dbReference>
<keyword evidence="3" id="KW-0418">Kinase</keyword>
<dbReference type="OMA" id="IHWTLSK"/>
<reference evidence="9" key="1">
    <citation type="journal article" date="2016" name="Nature">
        <title>The genome of the seagrass Zostera marina reveals angiosperm adaptation to the sea.</title>
        <authorList>
            <person name="Olsen J.L."/>
            <person name="Rouze P."/>
            <person name="Verhelst B."/>
            <person name="Lin Y.-C."/>
            <person name="Bayer T."/>
            <person name="Collen J."/>
            <person name="Dattolo E."/>
            <person name="De Paoli E."/>
            <person name="Dittami S."/>
            <person name="Maumus F."/>
            <person name="Michel G."/>
            <person name="Kersting A."/>
            <person name="Lauritano C."/>
            <person name="Lohaus R."/>
            <person name="Toepel M."/>
            <person name="Tonon T."/>
            <person name="Vanneste K."/>
            <person name="Amirebrahimi M."/>
            <person name="Brakel J."/>
            <person name="Bostroem C."/>
            <person name="Chovatia M."/>
            <person name="Grimwood J."/>
            <person name="Jenkins J.W."/>
            <person name="Jueterbock A."/>
            <person name="Mraz A."/>
            <person name="Stam W.T."/>
            <person name="Tice H."/>
            <person name="Bornberg-Bauer E."/>
            <person name="Green P.J."/>
            <person name="Pearson G.A."/>
            <person name="Procaccini G."/>
            <person name="Duarte C.M."/>
            <person name="Schmutz J."/>
            <person name="Reusch T.B.H."/>
            <person name="Van de Peer Y."/>
        </authorList>
    </citation>
    <scope>NUCLEOTIDE SEQUENCE [LARGE SCALE GENOMIC DNA]</scope>
    <source>
        <strain evidence="9">cv. Finnish</strain>
    </source>
</reference>
<dbReference type="FunFam" id="3.30.200.20:FF:000268">
    <property type="entry name" value="probable receptor-like serine/threonine-protein kinase At5g57670"/>
    <property type="match status" value="1"/>
</dbReference>
<dbReference type="InterPro" id="IPR017441">
    <property type="entry name" value="Protein_kinase_ATP_BS"/>
</dbReference>
<dbReference type="Gene3D" id="3.40.50.620">
    <property type="entry name" value="HUPs"/>
    <property type="match status" value="1"/>
</dbReference>
<dbReference type="GO" id="GO:0007165">
    <property type="term" value="P:signal transduction"/>
    <property type="evidence" value="ECO:0000318"/>
    <property type="project" value="GO_Central"/>
</dbReference>
<organism evidence="8 9">
    <name type="scientific">Zostera marina</name>
    <name type="common">Eelgrass</name>
    <dbReference type="NCBI Taxonomy" id="29655"/>
    <lineage>
        <taxon>Eukaryota</taxon>
        <taxon>Viridiplantae</taxon>
        <taxon>Streptophyta</taxon>
        <taxon>Embryophyta</taxon>
        <taxon>Tracheophyta</taxon>
        <taxon>Spermatophyta</taxon>
        <taxon>Magnoliopsida</taxon>
        <taxon>Liliopsida</taxon>
        <taxon>Zosteraceae</taxon>
        <taxon>Zostera</taxon>
    </lineage>
</organism>
<evidence type="ECO:0000259" key="7">
    <source>
        <dbReference type="PROSITE" id="PS50011"/>
    </source>
</evidence>
<dbReference type="Gene3D" id="1.10.510.10">
    <property type="entry name" value="Transferase(Phosphotransferase) domain 1"/>
    <property type="match status" value="1"/>
</dbReference>
<dbReference type="EMBL" id="LFYR01000624">
    <property type="protein sequence ID" value="KMZ72617.1"/>
    <property type="molecule type" value="Genomic_DNA"/>
</dbReference>
<gene>
    <name evidence="8" type="ORF">ZOSMA_161G00700</name>
</gene>
<dbReference type="SUPFAM" id="SSF56112">
    <property type="entry name" value="Protein kinase-like (PK-like)"/>
    <property type="match status" value="1"/>
</dbReference>
<dbReference type="SUPFAM" id="SSF52402">
    <property type="entry name" value="Adenine nucleotide alpha hydrolases-like"/>
    <property type="match status" value="1"/>
</dbReference>
<dbReference type="AlphaFoldDB" id="A0A0K9PWM6"/>
<feature type="region of interest" description="Disordered" evidence="6">
    <location>
        <begin position="232"/>
        <end position="315"/>
    </location>
</feature>
<dbReference type="Proteomes" id="UP000036987">
    <property type="component" value="Unassembled WGS sequence"/>
</dbReference>
<evidence type="ECO:0000256" key="5">
    <source>
        <dbReference type="PROSITE-ProRule" id="PRU10141"/>
    </source>
</evidence>
<dbReference type="Pfam" id="PF00069">
    <property type="entry name" value="Pkinase"/>
    <property type="match status" value="1"/>
</dbReference>
<dbReference type="PROSITE" id="PS00107">
    <property type="entry name" value="PROTEIN_KINASE_ATP"/>
    <property type="match status" value="1"/>
</dbReference>
<dbReference type="PANTHER" id="PTHR47987:SF5">
    <property type="entry name" value="PROTEIN KINASE DOMAIN-CONTAINING PROTEIN"/>
    <property type="match status" value="1"/>
</dbReference>
<proteinExistence type="predicted"/>
<dbReference type="GO" id="GO:0005886">
    <property type="term" value="C:plasma membrane"/>
    <property type="evidence" value="ECO:0000318"/>
    <property type="project" value="GO_Central"/>
</dbReference>
<evidence type="ECO:0000256" key="6">
    <source>
        <dbReference type="SAM" id="MobiDB-lite"/>
    </source>
</evidence>
<keyword evidence="4 5" id="KW-0067">ATP-binding</keyword>
<evidence type="ECO:0000256" key="3">
    <source>
        <dbReference type="ARBA" id="ARBA00022777"/>
    </source>
</evidence>
<protein>
    <recommendedName>
        <fullName evidence="7">Protein kinase domain-containing protein</fullName>
    </recommendedName>
</protein>
<name>A0A0K9PWM6_ZOSMR</name>
<dbReference type="InterPro" id="IPR000719">
    <property type="entry name" value="Prot_kinase_dom"/>
</dbReference>
<sequence length="741" mass="80884">MKVNVTTEIEAATETGSVEVAREKRMVDVDVDERSGKTVVVGVRLDKQSKELLTWTLVNVAEAGDQVVALHVVAKSKLFNGLDSNSDSISRDFDSMLGAYEGFCNLKQIHLKLKICQGSSIRKVLVREVKGFGADKVITGVTKSNSVIGSFSISIAKYCAKKLSRECWVVAIDNGKIVFQREPVIHSSCRIKDSQEGNKNNPEILNGSDNGSIAIAASNLLPLTVDPPNLTFSDGSPVSSPARASILGQTSQTSSPTRASVLGQISQSSSPTEASILGQTSQSSSPGNASALVPKECGRTSQSSSPSSSSEKKWPLIRRIVNGHRRTSTSEKLKMTLSQLVLRLPNWNSSCSSSIVHPTKKNPKPCAEEKILEITSKEMLSQFEKFSAKCTQFTYEELARATSFFALENLIGEGGNSHVYKGRHHFPSSSGDGAREIAVKKLKNSEDVLKEFILEIEIIITLNHINIISLIGFCCNTQNLLLVYELVSRGSLEQNLHDVKEDSARLSWSDRYKTAIGVADALNYLHSGLSGLAIIHRDVKSSNILLSDDFNPKLSDFGFATWVSSSSLTPTQKPCIDVAGTFGYMAPEYFSVGNVNEMIDVYAFGVVLLELISGRKPIEDDCPKSHQSLVMWAKSLLQNGESIQVDSNLRSEEIDDNQLEMMTLAASLCTQISPKDRPNMPSIVKLLSGDEETVKWARSKFSTSEEFKILDGEACSSSNDFQSHLSLALLDTDQEDTTLCQ</sequence>
<dbReference type="PROSITE" id="PS00108">
    <property type="entry name" value="PROTEIN_KINASE_ST"/>
    <property type="match status" value="1"/>
</dbReference>
<feature type="compositionally biased region" description="Polar residues" evidence="6">
    <location>
        <begin position="247"/>
        <end position="288"/>
    </location>
</feature>
<dbReference type="Gene3D" id="3.30.200.20">
    <property type="entry name" value="Phosphorylase Kinase, domain 1"/>
    <property type="match status" value="1"/>
</dbReference>
<feature type="binding site" evidence="5">
    <location>
        <position position="441"/>
    </location>
    <ligand>
        <name>ATP</name>
        <dbReference type="ChEBI" id="CHEBI:30616"/>
    </ligand>
</feature>
<dbReference type="STRING" id="29655.A0A0K9PWM6"/>
<accession>A0A0K9PWM6</accession>
<evidence type="ECO:0000313" key="8">
    <source>
        <dbReference type="EMBL" id="KMZ72617.1"/>
    </source>
</evidence>
<keyword evidence="2 5" id="KW-0547">Nucleotide-binding</keyword>
<dbReference type="Pfam" id="PF00582">
    <property type="entry name" value="Usp"/>
    <property type="match status" value="1"/>
</dbReference>
<dbReference type="GO" id="GO:0005524">
    <property type="term" value="F:ATP binding"/>
    <property type="evidence" value="ECO:0007669"/>
    <property type="project" value="UniProtKB-UniRule"/>
</dbReference>
<evidence type="ECO:0000313" key="9">
    <source>
        <dbReference type="Proteomes" id="UP000036987"/>
    </source>
</evidence>
<dbReference type="InterPro" id="IPR011009">
    <property type="entry name" value="Kinase-like_dom_sf"/>
</dbReference>
<evidence type="ECO:0000256" key="1">
    <source>
        <dbReference type="ARBA" id="ARBA00022679"/>
    </source>
</evidence>
<dbReference type="InterPro" id="IPR014729">
    <property type="entry name" value="Rossmann-like_a/b/a_fold"/>
</dbReference>